<protein>
    <recommendedName>
        <fullName evidence="2">Ice-binding protein C-terminal domain-containing protein</fullName>
    </recommendedName>
</protein>
<dbReference type="InterPro" id="IPR013424">
    <property type="entry name" value="Ice-binding_C"/>
</dbReference>
<dbReference type="RefSeq" id="WP_145109212.1">
    <property type="nucleotide sequence ID" value="NZ_CP036349.1"/>
</dbReference>
<evidence type="ECO:0000313" key="3">
    <source>
        <dbReference type="EMBL" id="QDV72989.1"/>
    </source>
</evidence>
<dbReference type="NCBIfam" id="TIGR02595">
    <property type="entry name" value="PEP_CTERM"/>
    <property type="match status" value="1"/>
</dbReference>
<name>A0A518K5B3_9BACT</name>
<evidence type="ECO:0000256" key="1">
    <source>
        <dbReference type="SAM" id="SignalP"/>
    </source>
</evidence>
<reference evidence="3 4" key="1">
    <citation type="submission" date="2019-02" db="EMBL/GenBank/DDBJ databases">
        <title>Deep-cultivation of Planctomycetes and their phenomic and genomic characterization uncovers novel biology.</title>
        <authorList>
            <person name="Wiegand S."/>
            <person name="Jogler M."/>
            <person name="Boedeker C."/>
            <person name="Pinto D."/>
            <person name="Vollmers J."/>
            <person name="Rivas-Marin E."/>
            <person name="Kohn T."/>
            <person name="Peeters S.H."/>
            <person name="Heuer A."/>
            <person name="Rast P."/>
            <person name="Oberbeckmann S."/>
            <person name="Bunk B."/>
            <person name="Jeske O."/>
            <person name="Meyerdierks A."/>
            <person name="Storesund J.E."/>
            <person name="Kallscheuer N."/>
            <person name="Luecker S."/>
            <person name="Lage O.M."/>
            <person name="Pohl T."/>
            <person name="Merkel B.J."/>
            <person name="Hornburger P."/>
            <person name="Mueller R.-W."/>
            <person name="Bruemmer F."/>
            <person name="Labrenz M."/>
            <person name="Spormann A.M."/>
            <person name="Op den Camp H."/>
            <person name="Overmann J."/>
            <person name="Amann R."/>
            <person name="Jetten M.S.M."/>
            <person name="Mascher T."/>
            <person name="Medema M.H."/>
            <person name="Devos D.P."/>
            <person name="Kaster A.-K."/>
            <person name="Ovreas L."/>
            <person name="Rohde M."/>
            <person name="Galperin M.Y."/>
            <person name="Jogler C."/>
        </authorList>
    </citation>
    <scope>NUCLEOTIDE SEQUENCE [LARGE SCALE GENOMIC DNA]</scope>
    <source>
        <strain evidence="3 4">Spa11</strain>
    </source>
</reference>
<feature type="signal peptide" evidence="1">
    <location>
        <begin position="1"/>
        <end position="23"/>
    </location>
</feature>
<accession>A0A518K5B3</accession>
<dbReference type="KEGG" id="bmei:Spa11_11760"/>
<dbReference type="AlphaFoldDB" id="A0A518K5B3"/>
<proteinExistence type="predicted"/>
<feature type="chain" id="PRO_5021907401" description="Ice-binding protein C-terminal domain-containing protein" evidence="1">
    <location>
        <begin position="24"/>
        <end position="268"/>
    </location>
</feature>
<dbReference type="EMBL" id="CP036349">
    <property type="protein sequence ID" value="QDV72989.1"/>
    <property type="molecule type" value="Genomic_DNA"/>
</dbReference>
<dbReference type="Pfam" id="PF07589">
    <property type="entry name" value="PEP-CTERM"/>
    <property type="match status" value="1"/>
</dbReference>
<gene>
    <name evidence="3" type="ORF">Spa11_11760</name>
</gene>
<organism evidence="3 4">
    <name type="scientific">Botrimarina mediterranea</name>
    <dbReference type="NCBI Taxonomy" id="2528022"/>
    <lineage>
        <taxon>Bacteria</taxon>
        <taxon>Pseudomonadati</taxon>
        <taxon>Planctomycetota</taxon>
        <taxon>Planctomycetia</taxon>
        <taxon>Pirellulales</taxon>
        <taxon>Lacipirellulaceae</taxon>
        <taxon>Botrimarina</taxon>
    </lineage>
</organism>
<keyword evidence="1" id="KW-0732">Signal</keyword>
<keyword evidence="4" id="KW-1185">Reference proteome</keyword>
<dbReference type="Proteomes" id="UP000316426">
    <property type="component" value="Chromosome"/>
</dbReference>
<feature type="domain" description="Ice-binding protein C-terminal" evidence="2">
    <location>
        <begin position="243"/>
        <end position="266"/>
    </location>
</feature>
<sequence precursor="true">MKLTAVAMGSMAALFCVANSASAQVNPIAVTGWNHDMVLNDPSPYDASVTGTMDGGFGQSENWTWVEKGTYTNSDGNPQEFEGLVAGTHASLTGSGNFEFQSFSANNVVGLNGGESGTLTLDSPAAYSAIALYGASGFGAKTATVTLTFDDASTAIFNVDSGTGIGSDWFNSGTDKAFEAKARASNKSEELYTRLFYQQNDAIGINESYFTLSGGDSAKLLESVTIQNTGGDRMVVFAISGQPVPEPTTALLLGLAGVAAFATTRRCA</sequence>
<evidence type="ECO:0000259" key="2">
    <source>
        <dbReference type="Pfam" id="PF07589"/>
    </source>
</evidence>
<evidence type="ECO:0000313" key="4">
    <source>
        <dbReference type="Proteomes" id="UP000316426"/>
    </source>
</evidence>